<gene>
    <name evidence="6" type="primary">kipR</name>
    <name evidence="6" type="ORF">GCM10010917_09180</name>
</gene>
<keyword evidence="1" id="KW-0805">Transcription regulation</keyword>
<evidence type="ECO:0000313" key="6">
    <source>
        <dbReference type="EMBL" id="GGA26541.1"/>
    </source>
</evidence>
<dbReference type="PANTHER" id="PTHR30136:SF24">
    <property type="entry name" value="HTH-TYPE TRANSCRIPTIONAL REPRESSOR ALLR"/>
    <property type="match status" value="1"/>
</dbReference>
<dbReference type="RefSeq" id="WP_094095404.1">
    <property type="nucleotide sequence ID" value="NZ_BMHF01000002.1"/>
</dbReference>
<dbReference type="SUPFAM" id="SSF46785">
    <property type="entry name" value="Winged helix' DNA-binding domain"/>
    <property type="match status" value="1"/>
</dbReference>
<reference evidence="7" key="1">
    <citation type="journal article" date="2019" name="Int. J. Syst. Evol. Microbiol.">
        <title>The Global Catalogue of Microorganisms (GCM) 10K type strain sequencing project: providing services to taxonomists for standard genome sequencing and annotation.</title>
        <authorList>
            <consortium name="The Broad Institute Genomics Platform"/>
            <consortium name="The Broad Institute Genome Sequencing Center for Infectious Disease"/>
            <person name="Wu L."/>
            <person name="Ma J."/>
        </authorList>
    </citation>
    <scope>NUCLEOTIDE SEQUENCE [LARGE SCALE GENOMIC DNA]</scope>
    <source>
        <strain evidence="7">CGMCC 1.15044</strain>
    </source>
</reference>
<evidence type="ECO:0000256" key="1">
    <source>
        <dbReference type="ARBA" id="ARBA00023015"/>
    </source>
</evidence>
<feature type="domain" description="HTH iclR-type" evidence="4">
    <location>
        <begin position="5"/>
        <end position="65"/>
    </location>
</feature>
<feature type="domain" description="IclR-ED" evidence="5">
    <location>
        <begin position="66"/>
        <end position="249"/>
    </location>
</feature>
<dbReference type="InterPro" id="IPR005471">
    <property type="entry name" value="Tscrpt_reg_IclR_N"/>
</dbReference>
<dbReference type="PROSITE" id="PS51077">
    <property type="entry name" value="HTH_ICLR"/>
    <property type="match status" value="1"/>
</dbReference>
<dbReference type="Gene3D" id="3.30.450.40">
    <property type="match status" value="1"/>
</dbReference>
<dbReference type="PROSITE" id="PS51078">
    <property type="entry name" value="ICLR_ED"/>
    <property type="match status" value="1"/>
</dbReference>
<keyword evidence="7" id="KW-1185">Reference proteome</keyword>
<dbReference type="InterPro" id="IPR036388">
    <property type="entry name" value="WH-like_DNA-bd_sf"/>
</dbReference>
<dbReference type="Gene3D" id="1.10.10.10">
    <property type="entry name" value="Winged helix-like DNA-binding domain superfamily/Winged helix DNA-binding domain"/>
    <property type="match status" value="1"/>
</dbReference>
<sequence>MQNKNKTVVRSMDLLNLFLSHHKLNINEMARLSGIPKTSVHRMIGSLEEMGLLSKDTEGKYSLGLLFLQFGNLVAERLDIRHTSLPVMEQLKDEIKEAVHLVLRDGRESIYIEKLDTDHPVRLFTKIGRKAPLYAGASSRVILAFMSEDEREAYLKEVSLKPIASGTVTDKQKLRKLLEDSRTKGYSFSRSELENYTVELSAPIFDHAGQIIAALSTAGLEVQFDQGRIEQLSVKVRQAADEISQKLGFTGSVLQGSAG</sequence>
<dbReference type="InterPro" id="IPR050707">
    <property type="entry name" value="HTH_MetabolicPath_Reg"/>
</dbReference>
<accession>A0ABQ1FQE3</accession>
<dbReference type="PANTHER" id="PTHR30136">
    <property type="entry name" value="HELIX-TURN-HELIX TRANSCRIPTIONAL REGULATOR, ICLR FAMILY"/>
    <property type="match status" value="1"/>
</dbReference>
<keyword evidence="3" id="KW-0804">Transcription</keyword>
<dbReference type="Pfam" id="PF01614">
    <property type="entry name" value="IclR_C"/>
    <property type="match status" value="1"/>
</dbReference>
<dbReference type="EMBL" id="BMHF01000002">
    <property type="protein sequence ID" value="GGA26541.1"/>
    <property type="molecule type" value="Genomic_DNA"/>
</dbReference>
<dbReference type="InterPro" id="IPR014757">
    <property type="entry name" value="Tscrpt_reg_IclR_C"/>
</dbReference>
<evidence type="ECO:0000313" key="7">
    <source>
        <dbReference type="Proteomes" id="UP000609323"/>
    </source>
</evidence>
<dbReference type="InterPro" id="IPR029016">
    <property type="entry name" value="GAF-like_dom_sf"/>
</dbReference>
<organism evidence="6 7">
    <name type="scientific">Paenibacillus physcomitrellae</name>
    <dbReference type="NCBI Taxonomy" id="1619311"/>
    <lineage>
        <taxon>Bacteria</taxon>
        <taxon>Bacillati</taxon>
        <taxon>Bacillota</taxon>
        <taxon>Bacilli</taxon>
        <taxon>Bacillales</taxon>
        <taxon>Paenibacillaceae</taxon>
        <taxon>Paenibacillus</taxon>
    </lineage>
</organism>
<dbReference type="Pfam" id="PF09339">
    <property type="entry name" value="HTH_IclR"/>
    <property type="match status" value="1"/>
</dbReference>
<keyword evidence="2" id="KW-0238">DNA-binding</keyword>
<protein>
    <submittedName>
        <fullName evidence="6">HTH-type transcriptional regulator KipR</fullName>
    </submittedName>
</protein>
<evidence type="ECO:0000256" key="2">
    <source>
        <dbReference type="ARBA" id="ARBA00023125"/>
    </source>
</evidence>
<dbReference type="InterPro" id="IPR036390">
    <property type="entry name" value="WH_DNA-bd_sf"/>
</dbReference>
<name>A0ABQ1FQE3_9BACL</name>
<evidence type="ECO:0000259" key="5">
    <source>
        <dbReference type="PROSITE" id="PS51078"/>
    </source>
</evidence>
<evidence type="ECO:0000256" key="3">
    <source>
        <dbReference type="ARBA" id="ARBA00023163"/>
    </source>
</evidence>
<proteinExistence type="predicted"/>
<dbReference type="Proteomes" id="UP000609323">
    <property type="component" value="Unassembled WGS sequence"/>
</dbReference>
<dbReference type="SMART" id="SM00346">
    <property type="entry name" value="HTH_ICLR"/>
    <property type="match status" value="1"/>
</dbReference>
<comment type="caution">
    <text evidence="6">The sequence shown here is derived from an EMBL/GenBank/DDBJ whole genome shotgun (WGS) entry which is preliminary data.</text>
</comment>
<evidence type="ECO:0000259" key="4">
    <source>
        <dbReference type="PROSITE" id="PS51077"/>
    </source>
</evidence>
<dbReference type="SUPFAM" id="SSF55781">
    <property type="entry name" value="GAF domain-like"/>
    <property type="match status" value="1"/>
</dbReference>